<comment type="caution">
    <text evidence="1">The sequence shown here is derived from an EMBL/GenBank/DDBJ whole genome shotgun (WGS) entry which is preliminary data.</text>
</comment>
<dbReference type="Pfam" id="PF05635">
    <property type="entry name" value="23S_rRNA_IVP"/>
    <property type="match status" value="1"/>
</dbReference>
<dbReference type="InterPro" id="IPR012657">
    <property type="entry name" value="23S_rRNA-intervening_sequence"/>
</dbReference>
<dbReference type="EMBL" id="PFME01000035">
    <property type="protein sequence ID" value="PIY95672.1"/>
    <property type="molecule type" value="Genomic_DNA"/>
</dbReference>
<organism evidence="1 2">
    <name type="scientific">Candidatus Jorgensenbacteria bacterium CG_4_10_14_0_8_um_filter_39_13</name>
    <dbReference type="NCBI Taxonomy" id="1974589"/>
    <lineage>
        <taxon>Bacteria</taxon>
        <taxon>Candidatus Joergenseniibacteriota</taxon>
    </lineage>
</organism>
<dbReference type="InterPro" id="IPR036583">
    <property type="entry name" value="23S_rRNA_IVS_sf"/>
</dbReference>
<gene>
    <name evidence="1" type="ORF">COY65_02705</name>
</gene>
<feature type="non-terminal residue" evidence="1">
    <location>
        <position position="61"/>
    </location>
</feature>
<dbReference type="Gene3D" id="1.20.1440.60">
    <property type="entry name" value="23S rRNA-intervening sequence"/>
    <property type="match status" value="1"/>
</dbReference>
<evidence type="ECO:0000313" key="2">
    <source>
        <dbReference type="Proteomes" id="UP000230238"/>
    </source>
</evidence>
<dbReference type="SUPFAM" id="SSF158446">
    <property type="entry name" value="IVS-encoded protein-like"/>
    <property type="match status" value="1"/>
</dbReference>
<dbReference type="AlphaFoldDB" id="A0A2M7RGH7"/>
<accession>A0A2M7RGH7</accession>
<protein>
    <submittedName>
        <fullName evidence="1">Four helix bundle protein</fullName>
    </submittedName>
</protein>
<evidence type="ECO:0000313" key="1">
    <source>
        <dbReference type="EMBL" id="PIY95672.1"/>
    </source>
</evidence>
<proteinExistence type="predicted"/>
<reference evidence="2" key="1">
    <citation type="submission" date="2017-09" db="EMBL/GenBank/DDBJ databases">
        <title>Depth-based differentiation of microbial function through sediment-hosted aquifers and enrichment of novel symbionts in the deep terrestrial subsurface.</title>
        <authorList>
            <person name="Probst A.J."/>
            <person name="Ladd B."/>
            <person name="Jarett J.K."/>
            <person name="Geller-Mcgrath D.E."/>
            <person name="Sieber C.M.K."/>
            <person name="Emerson J.B."/>
            <person name="Anantharaman K."/>
            <person name="Thomas B.C."/>
            <person name="Malmstrom R."/>
            <person name="Stieglmeier M."/>
            <person name="Klingl A."/>
            <person name="Woyke T."/>
            <person name="Ryan C.M."/>
            <person name="Banfield J.F."/>
        </authorList>
    </citation>
    <scope>NUCLEOTIDE SEQUENCE [LARGE SCALE GENOMIC DNA]</scope>
</reference>
<dbReference type="NCBIfam" id="TIGR02436">
    <property type="entry name" value="four helix bundle protein"/>
    <property type="match status" value="1"/>
</dbReference>
<dbReference type="Proteomes" id="UP000230238">
    <property type="component" value="Unassembled WGS sequence"/>
</dbReference>
<sequence>MPSNIAEGRFRGTKKDFLQFLRIAYSSSAELETQLEIAKRLRQIKDFDYLKVDSFLLEVMK</sequence>
<name>A0A2M7RGH7_9BACT</name>